<dbReference type="SMART" id="SM00698">
    <property type="entry name" value="MORN"/>
    <property type="match status" value="4"/>
</dbReference>
<comment type="caution">
    <text evidence="2">The sequence shown here is derived from an EMBL/GenBank/DDBJ whole genome shotgun (WGS) entry which is preliminary data.</text>
</comment>
<dbReference type="PANTHER" id="PTHR23084:SF263">
    <property type="entry name" value="MORN REPEAT-CONTAINING PROTEIN 1"/>
    <property type="match status" value="1"/>
</dbReference>
<keyword evidence="1" id="KW-0677">Repeat</keyword>
<dbReference type="InterPro" id="IPR003409">
    <property type="entry name" value="MORN"/>
</dbReference>
<proteinExistence type="predicted"/>
<keyword evidence="3" id="KW-1185">Reference proteome</keyword>
<evidence type="ECO:0008006" key="4">
    <source>
        <dbReference type="Google" id="ProtNLM"/>
    </source>
</evidence>
<evidence type="ECO:0000313" key="3">
    <source>
        <dbReference type="Proteomes" id="UP001189429"/>
    </source>
</evidence>
<dbReference type="PANTHER" id="PTHR23084">
    <property type="entry name" value="PHOSPHATIDYLINOSITOL-4-PHOSPHATE 5-KINASE RELATED"/>
    <property type="match status" value="1"/>
</dbReference>
<evidence type="ECO:0000256" key="1">
    <source>
        <dbReference type="ARBA" id="ARBA00022737"/>
    </source>
</evidence>
<dbReference type="Gene3D" id="2.20.110.10">
    <property type="entry name" value="Histone H3 K4-specific methyltransferase SET7/9 N-terminal domain"/>
    <property type="match status" value="1"/>
</dbReference>
<organism evidence="2 3">
    <name type="scientific">Prorocentrum cordatum</name>
    <dbReference type="NCBI Taxonomy" id="2364126"/>
    <lineage>
        <taxon>Eukaryota</taxon>
        <taxon>Sar</taxon>
        <taxon>Alveolata</taxon>
        <taxon>Dinophyceae</taxon>
        <taxon>Prorocentrales</taxon>
        <taxon>Prorocentraceae</taxon>
        <taxon>Prorocentrum</taxon>
    </lineage>
</organism>
<gene>
    <name evidence="2" type="ORF">PCOR1329_LOCUS37584</name>
</gene>
<feature type="non-terminal residue" evidence="2">
    <location>
        <position position="286"/>
    </location>
</feature>
<evidence type="ECO:0000313" key="2">
    <source>
        <dbReference type="EMBL" id="CAK0843151.1"/>
    </source>
</evidence>
<accession>A0ABN9TBR9</accession>
<sequence length="286" mass="31082">MGVATGAEMDLLTAREVALARFCARFFPSAVVAEMALVSGARPTWRATLAKDPSRPTLFLLDCIASPRSALAASISAARSSAMACGPSPASSRLARDMETKPLNGGKSTEVSSQYEKIEQKKADTTKRVAKVTKAVSDYLENWLDELHAIDRDDLFAKKRLELSKKGPPEARQAKVCDNGNVYQGEWVDNFRHGTGSQHGNGYIYEGQWEANVYHGTGVLEMPSGVTYDGQFFNGKRHGAGFENAPNGTRYEGQYINGFKSGQGTFFMADSSSYRGDVSGNKMHGK</sequence>
<name>A0ABN9TBR9_9DINO</name>
<protein>
    <recommendedName>
        <fullName evidence="4">MORN repeat-containing protein 5</fullName>
    </recommendedName>
</protein>
<dbReference type="Proteomes" id="UP001189429">
    <property type="component" value="Unassembled WGS sequence"/>
</dbReference>
<reference evidence="2" key="1">
    <citation type="submission" date="2023-10" db="EMBL/GenBank/DDBJ databases">
        <authorList>
            <person name="Chen Y."/>
            <person name="Shah S."/>
            <person name="Dougan E. K."/>
            <person name="Thang M."/>
            <person name="Chan C."/>
        </authorList>
    </citation>
    <scope>NUCLEOTIDE SEQUENCE [LARGE SCALE GENOMIC DNA]</scope>
</reference>
<dbReference type="SUPFAM" id="SSF82185">
    <property type="entry name" value="Histone H3 K4-specific methyltransferase SET7/9 N-terminal domain"/>
    <property type="match status" value="1"/>
</dbReference>
<dbReference type="Pfam" id="PF02493">
    <property type="entry name" value="MORN"/>
    <property type="match status" value="5"/>
</dbReference>
<dbReference type="EMBL" id="CAUYUJ010014554">
    <property type="protein sequence ID" value="CAK0843151.1"/>
    <property type="molecule type" value="Genomic_DNA"/>
</dbReference>